<keyword evidence="2" id="KW-0732">Signal</keyword>
<dbReference type="InterPro" id="IPR001507">
    <property type="entry name" value="ZP_dom"/>
</dbReference>
<keyword evidence="1" id="KW-0472">Membrane</keyword>
<name>A0A813Z2P8_9BILA</name>
<feature type="chain" id="PRO_5032627933" description="ZP domain-containing protein" evidence="2">
    <location>
        <begin position="25"/>
        <end position="402"/>
    </location>
</feature>
<dbReference type="InterPro" id="IPR055355">
    <property type="entry name" value="ZP-C"/>
</dbReference>
<gene>
    <name evidence="4" type="ORF">OXX778_LOCUS10981</name>
</gene>
<dbReference type="PROSITE" id="PS51034">
    <property type="entry name" value="ZP_2"/>
    <property type="match status" value="1"/>
</dbReference>
<evidence type="ECO:0000259" key="3">
    <source>
        <dbReference type="PROSITE" id="PS51034"/>
    </source>
</evidence>
<dbReference type="Proteomes" id="UP000663879">
    <property type="component" value="Unassembled WGS sequence"/>
</dbReference>
<dbReference type="Pfam" id="PF00100">
    <property type="entry name" value="Zona_pellucida"/>
    <property type="match status" value="1"/>
</dbReference>
<keyword evidence="1" id="KW-1133">Transmembrane helix</keyword>
<dbReference type="OrthoDB" id="9982824at2759"/>
<sequence>MPKKFKFLLKLNFIFGILILKTNAEGGRKLGDECIPGKCSAPNSNCKWNGNIFKCVCKDKFIAINQTHCGHPISNIEENKCRICLEKDSLCLDFDNDGITDECWCPKDENCGKKLQYKHPIKSFNKNIDISISLYDALNNKPIQDGGSVFVGDQLLIDIKSPKKELGLDMAVENCSLTAITNNEDTFVENVNLIYRGCPVLNEITPVSLNFRQLSDLHLQSNLMEVFKLKSSNSILFTCWVRICLNKCEMPGCTDNKPNNIAKTKIKLLANESEFVFKEAAIQIQVDDPFGINRKNTQLLQNPSQLPHVIELQLKSKPFSGIIKATIVSAIAIVFAMIVSIISIKAYNSFSKNYMHRSMDRTENTESMCQTTESCKYEMNSRNYGDSYFQDRTDHGHDAGRW</sequence>
<organism evidence="4 5">
    <name type="scientific">Brachionus calyciflorus</name>
    <dbReference type="NCBI Taxonomy" id="104777"/>
    <lineage>
        <taxon>Eukaryota</taxon>
        <taxon>Metazoa</taxon>
        <taxon>Spiralia</taxon>
        <taxon>Gnathifera</taxon>
        <taxon>Rotifera</taxon>
        <taxon>Eurotatoria</taxon>
        <taxon>Monogononta</taxon>
        <taxon>Pseudotrocha</taxon>
        <taxon>Ploima</taxon>
        <taxon>Brachionidae</taxon>
        <taxon>Brachionus</taxon>
    </lineage>
</organism>
<evidence type="ECO:0000313" key="5">
    <source>
        <dbReference type="Proteomes" id="UP000663879"/>
    </source>
</evidence>
<keyword evidence="1" id="KW-0812">Transmembrane</keyword>
<evidence type="ECO:0000256" key="2">
    <source>
        <dbReference type="SAM" id="SignalP"/>
    </source>
</evidence>
<keyword evidence="5" id="KW-1185">Reference proteome</keyword>
<evidence type="ECO:0000313" key="4">
    <source>
        <dbReference type="EMBL" id="CAF0892470.1"/>
    </source>
</evidence>
<comment type="caution">
    <text evidence="4">The sequence shown here is derived from an EMBL/GenBank/DDBJ whole genome shotgun (WGS) entry which is preliminary data.</text>
</comment>
<dbReference type="AlphaFoldDB" id="A0A813Z2P8"/>
<protein>
    <recommendedName>
        <fullName evidence="3">ZP domain-containing protein</fullName>
    </recommendedName>
</protein>
<feature type="signal peptide" evidence="2">
    <location>
        <begin position="1"/>
        <end position="24"/>
    </location>
</feature>
<accession>A0A813Z2P8</accession>
<feature type="domain" description="ZP" evidence="3">
    <location>
        <begin position="1"/>
        <end position="260"/>
    </location>
</feature>
<dbReference type="EMBL" id="CAJNOC010001805">
    <property type="protein sequence ID" value="CAF0892470.1"/>
    <property type="molecule type" value="Genomic_DNA"/>
</dbReference>
<reference evidence="4" key="1">
    <citation type="submission" date="2021-02" db="EMBL/GenBank/DDBJ databases">
        <authorList>
            <person name="Nowell W R."/>
        </authorList>
    </citation>
    <scope>NUCLEOTIDE SEQUENCE</scope>
    <source>
        <strain evidence="4">Ploen Becks lab</strain>
    </source>
</reference>
<evidence type="ECO:0000256" key="1">
    <source>
        <dbReference type="SAM" id="Phobius"/>
    </source>
</evidence>
<proteinExistence type="predicted"/>
<feature type="transmembrane region" description="Helical" evidence="1">
    <location>
        <begin position="325"/>
        <end position="347"/>
    </location>
</feature>